<organism evidence="1 2">
    <name type="scientific">Eleusine coracana subsp. coracana</name>
    <dbReference type="NCBI Taxonomy" id="191504"/>
    <lineage>
        <taxon>Eukaryota</taxon>
        <taxon>Viridiplantae</taxon>
        <taxon>Streptophyta</taxon>
        <taxon>Embryophyta</taxon>
        <taxon>Tracheophyta</taxon>
        <taxon>Spermatophyta</taxon>
        <taxon>Magnoliopsida</taxon>
        <taxon>Liliopsida</taxon>
        <taxon>Poales</taxon>
        <taxon>Poaceae</taxon>
        <taxon>PACMAD clade</taxon>
        <taxon>Chloridoideae</taxon>
        <taxon>Cynodonteae</taxon>
        <taxon>Eleusininae</taxon>
        <taxon>Eleusine</taxon>
    </lineage>
</organism>
<reference evidence="1" key="1">
    <citation type="journal article" date="2018" name="DNA Res.">
        <title>Multiple hybrid de novo genome assembly of finger millet, an orphan allotetraploid crop.</title>
        <authorList>
            <person name="Hatakeyama M."/>
            <person name="Aluri S."/>
            <person name="Balachadran M.T."/>
            <person name="Sivarajan S.R."/>
            <person name="Patrignani A."/>
            <person name="Gruter S."/>
            <person name="Poveda L."/>
            <person name="Shimizu-Inatsugi R."/>
            <person name="Baeten J."/>
            <person name="Francoijs K.J."/>
            <person name="Nataraja K.N."/>
            <person name="Reddy Y.A.N."/>
            <person name="Phadnis S."/>
            <person name="Ravikumar R.L."/>
            <person name="Schlapbach R."/>
            <person name="Sreeman S.M."/>
            <person name="Shimizu K.K."/>
        </authorList>
    </citation>
    <scope>NUCLEOTIDE SEQUENCE</scope>
</reference>
<dbReference type="EMBL" id="BQKI01000098">
    <property type="protein sequence ID" value="GJN39770.1"/>
    <property type="molecule type" value="Genomic_DNA"/>
</dbReference>
<evidence type="ECO:0000313" key="1">
    <source>
        <dbReference type="EMBL" id="GJN39770.1"/>
    </source>
</evidence>
<gene>
    <name evidence="1" type="primary">gb28909</name>
    <name evidence="1" type="ORF">PR202_gb28909</name>
</gene>
<protein>
    <submittedName>
        <fullName evidence="1">Uncharacterized protein</fullName>
    </submittedName>
</protein>
<keyword evidence="2" id="KW-1185">Reference proteome</keyword>
<name>A0AAV5FYL9_ELECO</name>
<reference evidence="1" key="2">
    <citation type="submission" date="2021-12" db="EMBL/GenBank/DDBJ databases">
        <title>Resequencing data analysis of finger millet.</title>
        <authorList>
            <person name="Hatakeyama M."/>
            <person name="Aluri S."/>
            <person name="Balachadran M.T."/>
            <person name="Sivarajan S.R."/>
            <person name="Poveda L."/>
            <person name="Shimizu-Inatsugi R."/>
            <person name="Schlapbach R."/>
            <person name="Sreeman S.M."/>
            <person name="Shimizu K.K."/>
        </authorList>
    </citation>
    <scope>NUCLEOTIDE SEQUENCE</scope>
</reference>
<comment type="caution">
    <text evidence="1">The sequence shown here is derived from an EMBL/GenBank/DDBJ whole genome shotgun (WGS) entry which is preliminary data.</text>
</comment>
<proteinExistence type="predicted"/>
<dbReference type="AlphaFoldDB" id="A0AAV5FYL9"/>
<evidence type="ECO:0000313" key="2">
    <source>
        <dbReference type="Proteomes" id="UP001054889"/>
    </source>
</evidence>
<sequence length="203" mass="22396">MPGRGPRRWPAAAGRYGLYIAALGAAGSFAVGGRDRAGPSSCRSSGEITTIQVPRPGESQPLAPLPCLSIDRSTTFWRDRTGLAAAITFRHAWEGRCSPPTAHCSPRGKLGHGIVLAPLDLIRCTPRRREKVFAEWWGKACKKVQKEDRKGFNSLIILDGWILWKHHNTCVFNGAQPCINIVIQEYKNEKHLWVLADASLFGL</sequence>
<dbReference type="Proteomes" id="UP001054889">
    <property type="component" value="Unassembled WGS sequence"/>
</dbReference>
<accession>A0AAV5FYL9</accession>